<feature type="region of interest" description="Disordered" evidence="1">
    <location>
        <begin position="106"/>
        <end position="146"/>
    </location>
</feature>
<organism evidence="2 3">
    <name type="scientific">Actinomadura geliboluensis</name>
    <dbReference type="NCBI Taxonomy" id="882440"/>
    <lineage>
        <taxon>Bacteria</taxon>
        <taxon>Bacillati</taxon>
        <taxon>Actinomycetota</taxon>
        <taxon>Actinomycetes</taxon>
        <taxon>Streptosporangiales</taxon>
        <taxon>Thermomonosporaceae</taxon>
        <taxon>Actinomadura</taxon>
    </lineage>
</organism>
<evidence type="ECO:0000313" key="2">
    <source>
        <dbReference type="EMBL" id="TMR40259.1"/>
    </source>
</evidence>
<dbReference type="RefSeq" id="WP_138636359.1">
    <property type="nucleotide sequence ID" value="NZ_VCKZ01000063.1"/>
</dbReference>
<name>A0A5S4H5G8_9ACTN</name>
<accession>A0A5S4H5G8</accession>
<protein>
    <submittedName>
        <fullName evidence="2">Uncharacterized protein</fullName>
    </submittedName>
</protein>
<keyword evidence="3" id="KW-1185">Reference proteome</keyword>
<dbReference type="Proteomes" id="UP000305238">
    <property type="component" value="Unassembled WGS sequence"/>
</dbReference>
<evidence type="ECO:0000313" key="3">
    <source>
        <dbReference type="Proteomes" id="UP000305238"/>
    </source>
</evidence>
<dbReference type="AlphaFoldDB" id="A0A5S4H5G8"/>
<proteinExistence type="predicted"/>
<gene>
    <name evidence="2" type="ORF">ETD96_11820</name>
</gene>
<dbReference type="EMBL" id="VCKZ01000063">
    <property type="protein sequence ID" value="TMR40259.1"/>
    <property type="molecule type" value="Genomic_DNA"/>
</dbReference>
<sequence>MRGRGSRRRHRQRYKRHLWNRHAGAIARMRGLANKDLDNHDLCRELALWVRAYRHDHDGQGPCWSLIALRARPDLSDPRPDPDHPAPAGMLQRAYTERLLTGLKSRRWLHHDRRPGSTRQGPRLYEEGTLPSERHRTQQGPRNTAA</sequence>
<comment type="caution">
    <text evidence="2">The sequence shown here is derived from an EMBL/GenBank/DDBJ whole genome shotgun (WGS) entry which is preliminary data.</text>
</comment>
<reference evidence="2 3" key="1">
    <citation type="submission" date="2019-05" db="EMBL/GenBank/DDBJ databases">
        <title>Draft genome sequence of Actinomadura geliboluensis A8036.</title>
        <authorList>
            <person name="Saricaoglu S."/>
            <person name="Isik K."/>
        </authorList>
    </citation>
    <scope>NUCLEOTIDE SEQUENCE [LARGE SCALE GENOMIC DNA]</scope>
    <source>
        <strain evidence="2 3">A8036</strain>
    </source>
</reference>
<evidence type="ECO:0000256" key="1">
    <source>
        <dbReference type="SAM" id="MobiDB-lite"/>
    </source>
</evidence>